<name>A0A5K0XNU1_9MAGN</name>
<dbReference type="OrthoDB" id="48036at2759"/>
<protein>
    <recommendedName>
        <fullName evidence="2">Essential protein Yae1 N-terminal domain-containing protein</fullName>
    </recommendedName>
</protein>
<evidence type="ECO:0000259" key="2">
    <source>
        <dbReference type="Pfam" id="PF09811"/>
    </source>
</evidence>
<gene>
    <name evidence="3" type="ORF">NYM_LOCUS6753</name>
</gene>
<comment type="similarity">
    <text evidence="1">Belongs to the LTO1 family.</text>
</comment>
<dbReference type="PANTHER" id="PTHR28532">
    <property type="entry name" value="GEO13458P1"/>
    <property type="match status" value="1"/>
</dbReference>
<dbReference type="Gramene" id="NC11G0122590.1">
    <property type="protein sequence ID" value="NC11G0122590.1:cds"/>
    <property type="gene ID" value="NC11G0122590"/>
</dbReference>
<dbReference type="InterPro" id="IPR019191">
    <property type="entry name" value="Essential_protein_Yae1_N"/>
</dbReference>
<organism evidence="3">
    <name type="scientific">Nymphaea colorata</name>
    <name type="common">pocket water lily</name>
    <dbReference type="NCBI Taxonomy" id="210225"/>
    <lineage>
        <taxon>Eukaryota</taxon>
        <taxon>Viridiplantae</taxon>
        <taxon>Streptophyta</taxon>
        <taxon>Embryophyta</taxon>
        <taxon>Tracheophyta</taxon>
        <taxon>Spermatophyta</taxon>
        <taxon>Magnoliopsida</taxon>
        <taxon>Nymphaeales</taxon>
        <taxon>Nymphaeaceae</taxon>
        <taxon>Nymphaea</taxon>
    </lineage>
</organism>
<dbReference type="PANTHER" id="PTHR28532:SF1">
    <property type="entry name" value="ORAL CANCER OVEREXPRESSED 1"/>
    <property type="match status" value="1"/>
</dbReference>
<evidence type="ECO:0000313" key="3">
    <source>
        <dbReference type="EMBL" id="VVV66483.1"/>
    </source>
</evidence>
<reference evidence="3" key="1">
    <citation type="submission" date="2019-09" db="EMBL/GenBank/DDBJ databases">
        <authorList>
            <person name="Zhang L."/>
        </authorList>
    </citation>
    <scope>NUCLEOTIDE SEQUENCE</scope>
</reference>
<proteinExistence type="inferred from homology"/>
<accession>A0A5K0XNU1</accession>
<dbReference type="Pfam" id="PF09811">
    <property type="entry name" value="Yae1_N"/>
    <property type="match status" value="1"/>
</dbReference>
<evidence type="ECO:0000256" key="1">
    <source>
        <dbReference type="ARBA" id="ARBA00038090"/>
    </source>
</evidence>
<dbReference type="OMA" id="FKQVCSM"/>
<dbReference type="AlphaFoldDB" id="A0A5K0XNU1"/>
<dbReference type="InterPro" id="IPR052436">
    <property type="entry name" value="LTO1_adapter"/>
</dbReference>
<sequence>MDLNHFFIRRSQKQTVHRFLSLLPVAMASSAIEDIFESSLNLEERHLQKGYNEGYNDGLASGKEEGREVGLKVGFEVGEELGFYKGCVEVWKAAFEICPDGFSARVQRNVKQMAELIERYPILEPENEGVQDLMDALRTKFKAVSAMLSVRLGYQGFPGLKAEDKAGF</sequence>
<dbReference type="EMBL" id="LR721776">
    <property type="protein sequence ID" value="VVV66483.1"/>
    <property type="molecule type" value="Genomic_DNA"/>
</dbReference>
<feature type="domain" description="Essential protein Yae1 N-terminal" evidence="2">
    <location>
        <begin position="50"/>
        <end position="88"/>
    </location>
</feature>